<proteinExistence type="predicted"/>
<evidence type="ECO:0000313" key="3">
    <source>
        <dbReference type="Proteomes" id="UP000054565"/>
    </source>
</evidence>
<dbReference type="EMBL" id="DS028094">
    <property type="protein sequence ID" value="KMP03896.1"/>
    <property type="molecule type" value="Genomic_DNA"/>
</dbReference>
<name>A0A0J6Y5F6_COCIT</name>
<protein>
    <submittedName>
        <fullName evidence="2">Uncharacterized protein</fullName>
    </submittedName>
</protein>
<dbReference type="AlphaFoldDB" id="A0A0J6Y5F6"/>
<evidence type="ECO:0000256" key="1">
    <source>
        <dbReference type="SAM" id="MobiDB-lite"/>
    </source>
</evidence>
<accession>A0A0J6Y5F6</accession>
<reference evidence="3" key="1">
    <citation type="journal article" date="2010" name="Genome Res.">
        <title>Population genomic sequencing of Coccidioides fungi reveals recent hybridization and transposon control.</title>
        <authorList>
            <person name="Neafsey D.E."/>
            <person name="Barker B.M."/>
            <person name="Sharpton T.J."/>
            <person name="Stajich J.E."/>
            <person name="Park D.J."/>
            <person name="Whiston E."/>
            <person name="Hung C.-Y."/>
            <person name="McMahan C."/>
            <person name="White J."/>
            <person name="Sykes S."/>
            <person name="Heiman D."/>
            <person name="Young S."/>
            <person name="Zeng Q."/>
            <person name="Abouelleil A."/>
            <person name="Aftuck L."/>
            <person name="Bessette D."/>
            <person name="Brown A."/>
            <person name="FitzGerald M."/>
            <person name="Lui A."/>
            <person name="Macdonald J.P."/>
            <person name="Priest M."/>
            <person name="Orbach M.J."/>
            <person name="Galgiani J.N."/>
            <person name="Kirkland T.N."/>
            <person name="Cole G.T."/>
            <person name="Birren B.W."/>
            <person name="Henn M.R."/>
            <person name="Taylor J.W."/>
            <person name="Rounsley S.D."/>
        </authorList>
    </citation>
    <scope>NUCLEOTIDE SEQUENCE [LARGE SCALE GENOMIC DNA]</scope>
    <source>
        <strain evidence="3">RMSCC 2394</strain>
    </source>
</reference>
<organism evidence="2 3">
    <name type="scientific">Coccidioides immitis RMSCC 2394</name>
    <dbReference type="NCBI Taxonomy" id="404692"/>
    <lineage>
        <taxon>Eukaryota</taxon>
        <taxon>Fungi</taxon>
        <taxon>Dikarya</taxon>
        <taxon>Ascomycota</taxon>
        <taxon>Pezizomycotina</taxon>
        <taxon>Eurotiomycetes</taxon>
        <taxon>Eurotiomycetidae</taxon>
        <taxon>Onygenales</taxon>
        <taxon>Onygenaceae</taxon>
        <taxon>Coccidioides</taxon>
    </lineage>
</organism>
<feature type="region of interest" description="Disordered" evidence="1">
    <location>
        <begin position="81"/>
        <end position="123"/>
    </location>
</feature>
<gene>
    <name evidence="2" type="ORF">CIRG_03588</name>
</gene>
<evidence type="ECO:0000313" key="2">
    <source>
        <dbReference type="EMBL" id="KMP03896.1"/>
    </source>
</evidence>
<sequence length="123" mass="13757">MSRTGYTLITGVKLGESTSRWATKDGKRLGELFLIFLLQDQLHCRDEVGVISILMTTFVTAGLEKDGMCSAYSTTFSATVARRGRKKTPPESAHFFPPLERGKGKEPLVRSSYDYFDEEPEAE</sequence>
<dbReference type="Proteomes" id="UP000054565">
    <property type="component" value="Unassembled WGS sequence"/>
</dbReference>